<dbReference type="Pfam" id="PF09700">
    <property type="entry name" value="Cas_Cmr3"/>
    <property type="match status" value="1"/>
</dbReference>
<dbReference type="Gene3D" id="2.60.40.4350">
    <property type="match status" value="1"/>
</dbReference>
<dbReference type="RefSeq" id="WP_145268042.1">
    <property type="nucleotide sequence ID" value="NZ_CP036426.1"/>
</dbReference>
<feature type="region of interest" description="Disordered" evidence="1">
    <location>
        <begin position="125"/>
        <end position="163"/>
    </location>
</feature>
<protein>
    <submittedName>
        <fullName evidence="2">CRISPR-associated protein (Cas_Cmr3)</fullName>
    </submittedName>
</protein>
<dbReference type="InterPro" id="IPR019117">
    <property type="entry name" value="CRISPR-assoc_protein_Cmr3"/>
</dbReference>
<evidence type="ECO:0000256" key="1">
    <source>
        <dbReference type="SAM" id="MobiDB-lite"/>
    </source>
</evidence>
<dbReference type="Gene3D" id="3.30.70.2940">
    <property type="match status" value="1"/>
</dbReference>
<evidence type="ECO:0000313" key="2">
    <source>
        <dbReference type="EMBL" id="QDV33700.1"/>
    </source>
</evidence>
<evidence type="ECO:0000313" key="3">
    <source>
        <dbReference type="Proteomes" id="UP000317835"/>
    </source>
</evidence>
<proteinExistence type="predicted"/>
<name>A0A518GYM3_9BACT</name>
<dbReference type="EMBL" id="CP036426">
    <property type="protein sequence ID" value="QDV33700.1"/>
    <property type="molecule type" value="Genomic_DNA"/>
</dbReference>
<dbReference type="OrthoDB" id="274232at2"/>
<dbReference type="AlphaFoldDB" id="A0A518GYM3"/>
<sequence>MTPRDRVRIGLGIEALDLLFFRGGRPFGPATRAEGGLPQPQTLAGALRTAALAAHGFDFAGWSRRVRDSTRGEGDLAGLLEEFGAPPGLVGSLFRGPWLMEEGVGSEPTPLWSMPANLYRTEGGRWSRSDPLPEAPPGWESRPSARRPLWRRGDRSAKRPEGFLRPAGMTTYLRGGVPTDADWVRPAELYDFDSRTGLEIDPETLAGAEGRLYATRMLALRRHVSFYAEVLPPAAHADAVRRLLGGPFPWGGEGRYAVARVLDRCVDWPDGGDAEGLPLRVLASPGLYRVAGLPDRIAEEHLVAVASGRAFAVSGWDVARNAPRPTRFAAPAGAAYFLDGDAPEDGSSSLCTDPDLVAEGWGFALKGAWRHA</sequence>
<reference evidence="2 3" key="1">
    <citation type="submission" date="2019-02" db="EMBL/GenBank/DDBJ databases">
        <title>Deep-cultivation of Planctomycetes and their phenomic and genomic characterization uncovers novel biology.</title>
        <authorList>
            <person name="Wiegand S."/>
            <person name="Jogler M."/>
            <person name="Boedeker C."/>
            <person name="Pinto D."/>
            <person name="Vollmers J."/>
            <person name="Rivas-Marin E."/>
            <person name="Kohn T."/>
            <person name="Peeters S.H."/>
            <person name="Heuer A."/>
            <person name="Rast P."/>
            <person name="Oberbeckmann S."/>
            <person name="Bunk B."/>
            <person name="Jeske O."/>
            <person name="Meyerdierks A."/>
            <person name="Storesund J.E."/>
            <person name="Kallscheuer N."/>
            <person name="Luecker S."/>
            <person name="Lage O.M."/>
            <person name="Pohl T."/>
            <person name="Merkel B.J."/>
            <person name="Hornburger P."/>
            <person name="Mueller R.-W."/>
            <person name="Bruemmer F."/>
            <person name="Labrenz M."/>
            <person name="Spormann A.M."/>
            <person name="Op den Camp H."/>
            <person name="Overmann J."/>
            <person name="Amann R."/>
            <person name="Jetten M.S.M."/>
            <person name="Mascher T."/>
            <person name="Medema M.H."/>
            <person name="Devos D.P."/>
            <person name="Kaster A.-K."/>
            <person name="Ovreas L."/>
            <person name="Rohde M."/>
            <person name="Galperin M.Y."/>
            <person name="Jogler C."/>
        </authorList>
    </citation>
    <scope>NUCLEOTIDE SEQUENCE [LARGE SCALE GENOMIC DNA]</scope>
    <source>
        <strain evidence="2 3">ElP</strain>
    </source>
</reference>
<keyword evidence="3" id="KW-1185">Reference proteome</keyword>
<dbReference type="KEGG" id="tpla:ElP_15770"/>
<accession>A0A518GYM3</accession>
<dbReference type="Proteomes" id="UP000317835">
    <property type="component" value="Chromosome"/>
</dbReference>
<organism evidence="2 3">
    <name type="scientific">Tautonia plasticadhaerens</name>
    <dbReference type="NCBI Taxonomy" id="2527974"/>
    <lineage>
        <taxon>Bacteria</taxon>
        <taxon>Pseudomonadati</taxon>
        <taxon>Planctomycetota</taxon>
        <taxon>Planctomycetia</taxon>
        <taxon>Isosphaerales</taxon>
        <taxon>Isosphaeraceae</taxon>
        <taxon>Tautonia</taxon>
    </lineage>
</organism>
<gene>
    <name evidence="2" type="ORF">ElP_15770</name>
</gene>
<feature type="compositionally biased region" description="Basic and acidic residues" evidence="1">
    <location>
        <begin position="151"/>
        <end position="162"/>
    </location>
</feature>